<feature type="non-terminal residue" evidence="1">
    <location>
        <position position="118"/>
    </location>
</feature>
<dbReference type="SUPFAM" id="SSF101898">
    <property type="entry name" value="NHL repeat"/>
    <property type="match status" value="1"/>
</dbReference>
<protein>
    <recommendedName>
        <fullName evidence="2">SMP-30/Gluconolactonase/LRE-like region domain-containing protein</fullName>
    </recommendedName>
</protein>
<dbReference type="InterPro" id="IPR011042">
    <property type="entry name" value="6-blade_b-propeller_TolB-like"/>
</dbReference>
<dbReference type="EMBL" id="UINC01028071">
    <property type="protein sequence ID" value="SVB08421.1"/>
    <property type="molecule type" value="Genomic_DNA"/>
</dbReference>
<name>A0A382B4I6_9ZZZZ</name>
<evidence type="ECO:0000313" key="1">
    <source>
        <dbReference type="EMBL" id="SVB08421.1"/>
    </source>
</evidence>
<dbReference type="Gene3D" id="2.120.10.30">
    <property type="entry name" value="TolB, C-terminal domain"/>
    <property type="match status" value="1"/>
</dbReference>
<sequence length="118" mass="12060">MNITKGIIQTIAGTGEAGHSGDGGPATRALINDPFMCDFDQQGNMFFGQAKGHTLRRVDAATGVITTVAGTGAEGYSGDGGPASQAAVNQIYSICVNANGDIYIVDRLNAAVRKIDAA</sequence>
<dbReference type="AlphaFoldDB" id="A0A382B4I6"/>
<accession>A0A382B4I6</accession>
<reference evidence="1" key="1">
    <citation type="submission" date="2018-05" db="EMBL/GenBank/DDBJ databases">
        <authorList>
            <person name="Lanie J.A."/>
            <person name="Ng W.-L."/>
            <person name="Kazmierczak K.M."/>
            <person name="Andrzejewski T.M."/>
            <person name="Davidsen T.M."/>
            <person name="Wayne K.J."/>
            <person name="Tettelin H."/>
            <person name="Glass J.I."/>
            <person name="Rusch D."/>
            <person name="Podicherti R."/>
            <person name="Tsui H.-C.T."/>
            <person name="Winkler M.E."/>
        </authorList>
    </citation>
    <scope>NUCLEOTIDE SEQUENCE</scope>
</reference>
<gene>
    <name evidence="1" type="ORF">METZ01_LOCUS161275</name>
</gene>
<evidence type="ECO:0008006" key="2">
    <source>
        <dbReference type="Google" id="ProtNLM"/>
    </source>
</evidence>
<proteinExistence type="predicted"/>
<organism evidence="1">
    <name type="scientific">marine metagenome</name>
    <dbReference type="NCBI Taxonomy" id="408172"/>
    <lineage>
        <taxon>unclassified sequences</taxon>
        <taxon>metagenomes</taxon>
        <taxon>ecological metagenomes</taxon>
    </lineage>
</organism>